<accession>A0ABR5AB77</accession>
<dbReference type="EMBL" id="JXAK01000067">
    <property type="protein sequence ID" value="KIL38284.1"/>
    <property type="molecule type" value="Genomic_DNA"/>
</dbReference>
<feature type="domain" description="AB hydrolase-1" evidence="2">
    <location>
        <begin position="22"/>
        <end position="237"/>
    </location>
</feature>
<evidence type="ECO:0000313" key="3">
    <source>
        <dbReference type="EMBL" id="KIL38284.1"/>
    </source>
</evidence>
<organism evidence="3 4">
    <name type="scientific">Gordoniibacillus kamchatkensis</name>
    <dbReference type="NCBI Taxonomy" id="1590651"/>
    <lineage>
        <taxon>Bacteria</taxon>
        <taxon>Bacillati</taxon>
        <taxon>Bacillota</taxon>
        <taxon>Bacilli</taxon>
        <taxon>Bacillales</taxon>
        <taxon>Paenibacillaceae</taxon>
        <taxon>Gordoniibacillus</taxon>
    </lineage>
</organism>
<sequence>MPIAHVNGTALHYHVKGSGAPIVMIHPPLITSAIFRYQQVQLSDEFKIITFDIRGHGHSAHSDEPVTYPLIVSDIIALLDYLELPHAHLCGYSTGGSIVLEALLEAPTRFLSGVVAVGMSEARDWFLRGRIKGAELLSSPLLIRLLTLGVTFGNSDMGLTFKNLFKHARYGNIDNVRQYFGYSLDYNCTDRVHHIEHPLLLMYGQNDKRFEAYAEMILQRLPHAKRAVIRDAGHYLFTKDAGKTNEVLRAWYRHAENVLHGKPRPYVAEASPLMPAEDVQEPVHPNV</sequence>
<name>A0ABR5AB77_9BACL</name>
<dbReference type="Gene3D" id="3.40.50.1820">
    <property type="entry name" value="alpha/beta hydrolase"/>
    <property type="match status" value="1"/>
</dbReference>
<dbReference type="RefSeq" id="WP_041051517.1">
    <property type="nucleotide sequence ID" value="NZ_JXAK01000067.1"/>
</dbReference>
<protein>
    <recommendedName>
        <fullName evidence="2">AB hydrolase-1 domain-containing protein</fullName>
    </recommendedName>
</protein>
<dbReference type="InterPro" id="IPR029058">
    <property type="entry name" value="AB_hydrolase_fold"/>
</dbReference>
<comment type="caution">
    <text evidence="3">The sequence shown here is derived from an EMBL/GenBank/DDBJ whole genome shotgun (WGS) entry which is preliminary data.</text>
</comment>
<dbReference type="InterPro" id="IPR000073">
    <property type="entry name" value="AB_hydrolase_1"/>
</dbReference>
<keyword evidence="4" id="KW-1185">Reference proteome</keyword>
<dbReference type="InterPro" id="IPR050266">
    <property type="entry name" value="AB_hydrolase_sf"/>
</dbReference>
<evidence type="ECO:0000259" key="2">
    <source>
        <dbReference type="Pfam" id="PF00561"/>
    </source>
</evidence>
<dbReference type="PANTHER" id="PTHR43798">
    <property type="entry name" value="MONOACYLGLYCEROL LIPASE"/>
    <property type="match status" value="1"/>
</dbReference>
<dbReference type="PANTHER" id="PTHR43798:SF31">
    <property type="entry name" value="AB HYDROLASE SUPERFAMILY PROTEIN YCLE"/>
    <property type="match status" value="1"/>
</dbReference>
<keyword evidence="1" id="KW-0378">Hydrolase</keyword>
<reference evidence="3 4" key="1">
    <citation type="submission" date="2014-12" db="EMBL/GenBank/DDBJ databases">
        <title>Draft genome sequence of Paenibacillus kamchatkensis strain B-2647.</title>
        <authorList>
            <person name="Karlyshev A.V."/>
            <person name="Kudryashova E.B."/>
        </authorList>
    </citation>
    <scope>NUCLEOTIDE SEQUENCE [LARGE SCALE GENOMIC DNA]</scope>
    <source>
        <strain evidence="3 4">VKM B-2647</strain>
    </source>
</reference>
<dbReference type="Proteomes" id="UP000031967">
    <property type="component" value="Unassembled WGS sequence"/>
</dbReference>
<proteinExistence type="predicted"/>
<gene>
    <name evidence="3" type="ORF">SD70_27335</name>
</gene>
<evidence type="ECO:0000256" key="1">
    <source>
        <dbReference type="ARBA" id="ARBA00022801"/>
    </source>
</evidence>
<dbReference type="SUPFAM" id="SSF53474">
    <property type="entry name" value="alpha/beta-Hydrolases"/>
    <property type="match status" value="1"/>
</dbReference>
<dbReference type="Pfam" id="PF00561">
    <property type="entry name" value="Abhydrolase_1"/>
    <property type="match status" value="1"/>
</dbReference>
<evidence type="ECO:0000313" key="4">
    <source>
        <dbReference type="Proteomes" id="UP000031967"/>
    </source>
</evidence>